<organism evidence="1 2">
    <name type="scientific">Salinibacillus aidingensis</name>
    <dbReference type="NCBI Taxonomy" id="237684"/>
    <lineage>
        <taxon>Bacteria</taxon>
        <taxon>Bacillati</taxon>
        <taxon>Bacillota</taxon>
        <taxon>Bacilli</taxon>
        <taxon>Bacillales</taxon>
        <taxon>Bacillaceae</taxon>
        <taxon>Salinibacillus</taxon>
    </lineage>
</organism>
<keyword evidence="2" id="KW-1185">Reference proteome</keyword>
<evidence type="ECO:0000313" key="1">
    <source>
        <dbReference type="EMBL" id="GAA0486531.1"/>
    </source>
</evidence>
<reference evidence="1 2" key="1">
    <citation type="journal article" date="2019" name="Int. J. Syst. Evol. Microbiol.">
        <title>The Global Catalogue of Microorganisms (GCM) 10K type strain sequencing project: providing services to taxonomists for standard genome sequencing and annotation.</title>
        <authorList>
            <consortium name="The Broad Institute Genomics Platform"/>
            <consortium name="The Broad Institute Genome Sequencing Center for Infectious Disease"/>
            <person name="Wu L."/>
            <person name="Ma J."/>
        </authorList>
    </citation>
    <scope>NUCLEOTIDE SEQUENCE [LARGE SCALE GENOMIC DNA]</scope>
    <source>
        <strain evidence="1 2">JCM 12389</strain>
    </source>
</reference>
<protein>
    <submittedName>
        <fullName evidence="1">Uncharacterized protein</fullName>
    </submittedName>
</protein>
<gene>
    <name evidence="1" type="ORF">GCM10008986_09920</name>
</gene>
<dbReference type="Proteomes" id="UP001500880">
    <property type="component" value="Unassembled WGS sequence"/>
</dbReference>
<accession>A0ABN1AYI3</accession>
<dbReference type="EMBL" id="BAAADO010000002">
    <property type="protein sequence ID" value="GAA0486531.1"/>
    <property type="molecule type" value="Genomic_DNA"/>
</dbReference>
<name>A0ABN1AYI3_9BACI</name>
<evidence type="ECO:0000313" key="2">
    <source>
        <dbReference type="Proteomes" id="UP001500880"/>
    </source>
</evidence>
<proteinExistence type="predicted"/>
<comment type="caution">
    <text evidence="1">The sequence shown here is derived from an EMBL/GenBank/DDBJ whole genome shotgun (WGS) entry which is preliminary data.</text>
</comment>
<sequence length="62" mass="7380">MNRNIIPINKYLLIDDFPEKKYATKNIMVEYSYIGVMLIVYVEKSPLLIPNRKMYIKTNNNP</sequence>